<dbReference type="InterPro" id="IPR003593">
    <property type="entry name" value="AAA+_ATPase"/>
</dbReference>
<dbReference type="PROSITE" id="PS50893">
    <property type="entry name" value="ABC_TRANSPORTER_2"/>
    <property type="match status" value="1"/>
</dbReference>
<keyword evidence="1" id="KW-0813">Transport</keyword>
<sequence>MDKLSETLLSLRYASKSYGRHKVLSDVSFQIKRGETIVVRGSNGSGKSTLLRIVCGIVPVSSGERVVQSTKLLLGYAPDRLPKLRMTSTQYLMHMGRISQMPKQQLQTRIADLHAFYRLEQSSIHMTHYSKGMLQKVNMMQATLVTPDLLVLDEPFSGLDSESVEHLLDSLKQLKSRGTSIMAAVHDPFLATQLESRTYWIYQGELREEIEKASSIFELVCEIEEDMLNRLLDTYPQISYQWKDKGHVSISFNQLDYNRLMQTMLTNGIEIISLQRKELRA</sequence>
<protein>
    <submittedName>
        <fullName evidence="5">ATP-binding cassette domain-containing protein</fullName>
    </submittedName>
</protein>
<keyword evidence="6" id="KW-1185">Reference proteome</keyword>
<dbReference type="PANTHER" id="PTHR42939:SF1">
    <property type="entry name" value="ABC TRANSPORTER ATP-BINDING PROTEIN ALBC-RELATED"/>
    <property type="match status" value="1"/>
</dbReference>
<keyword evidence="2" id="KW-0547">Nucleotide-binding</keyword>
<accession>A0ABW1V188</accession>
<dbReference type="SUPFAM" id="SSF52540">
    <property type="entry name" value="P-loop containing nucleoside triphosphate hydrolases"/>
    <property type="match status" value="1"/>
</dbReference>
<evidence type="ECO:0000256" key="2">
    <source>
        <dbReference type="ARBA" id="ARBA00022741"/>
    </source>
</evidence>
<dbReference type="Gene3D" id="3.40.50.300">
    <property type="entry name" value="P-loop containing nucleotide triphosphate hydrolases"/>
    <property type="match status" value="1"/>
</dbReference>
<dbReference type="InterPro" id="IPR027417">
    <property type="entry name" value="P-loop_NTPase"/>
</dbReference>
<gene>
    <name evidence="5" type="ORF">ACFP56_02440</name>
</gene>
<evidence type="ECO:0000256" key="1">
    <source>
        <dbReference type="ARBA" id="ARBA00022448"/>
    </source>
</evidence>
<evidence type="ECO:0000313" key="6">
    <source>
        <dbReference type="Proteomes" id="UP001596233"/>
    </source>
</evidence>
<dbReference type="Proteomes" id="UP001596233">
    <property type="component" value="Unassembled WGS sequence"/>
</dbReference>
<comment type="caution">
    <text evidence="5">The sequence shown here is derived from an EMBL/GenBank/DDBJ whole genome shotgun (WGS) entry which is preliminary data.</text>
</comment>
<dbReference type="InterPro" id="IPR003439">
    <property type="entry name" value="ABC_transporter-like_ATP-bd"/>
</dbReference>
<name>A0ABW1V188_9BACL</name>
<evidence type="ECO:0000256" key="3">
    <source>
        <dbReference type="ARBA" id="ARBA00022840"/>
    </source>
</evidence>
<dbReference type="Pfam" id="PF00005">
    <property type="entry name" value="ABC_tran"/>
    <property type="match status" value="1"/>
</dbReference>
<evidence type="ECO:0000259" key="4">
    <source>
        <dbReference type="PROSITE" id="PS50893"/>
    </source>
</evidence>
<dbReference type="EMBL" id="JBHSTE010000001">
    <property type="protein sequence ID" value="MFC6331465.1"/>
    <property type="molecule type" value="Genomic_DNA"/>
</dbReference>
<organism evidence="5 6">
    <name type="scientific">Paenibacillus septentrionalis</name>
    <dbReference type="NCBI Taxonomy" id="429342"/>
    <lineage>
        <taxon>Bacteria</taxon>
        <taxon>Bacillati</taxon>
        <taxon>Bacillota</taxon>
        <taxon>Bacilli</taxon>
        <taxon>Bacillales</taxon>
        <taxon>Paenibacillaceae</taxon>
        <taxon>Paenibacillus</taxon>
    </lineage>
</organism>
<keyword evidence="3 5" id="KW-0067">ATP-binding</keyword>
<feature type="domain" description="ABC transporter" evidence="4">
    <location>
        <begin position="9"/>
        <end position="228"/>
    </location>
</feature>
<reference evidence="6" key="1">
    <citation type="journal article" date="2019" name="Int. J. Syst. Evol. Microbiol.">
        <title>The Global Catalogue of Microorganisms (GCM) 10K type strain sequencing project: providing services to taxonomists for standard genome sequencing and annotation.</title>
        <authorList>
            <consortium name="The Broad Institute Genomics Platform"/>
            <consortium name="The Broad Institute Genome Sequencing Center for Infectious Disease"/>
            <person name="Wu L."/>
            <person name="Ma J."/>
        </authorList>
    </citation>
    <scope>NUCLEOTIDE SEQUENCE [LARGE SCALE GENOMIC DNA]</scope>
    <source>
        <strain evidence="6">PCU 280</strain>
    </source>
</reference>
<proteinExistence type="predicted"/>
<dbReference type="InterPro" id="IPR051782">
    <property type="entry name" value="ABC_Transporter_VariousFunc"/>
</dbReference>
<evidence type="ECO:0000313" key="5">
    <source>
        <dbReference type="EMBL" id="MFC6331465.1"/>
    </source>
</evidence>
<dbReference type="RefSeq" id="WP_379231757.1">
    <property type="nucleotide sequence ID" value="NZ_JBHSTE010000001.1"/>
</dbReference>
<dbReference type="PANTHER" id="PTHR42939">
    <property type="entry name" value="ABC TRANSPORTER ATP-BINDING PROTEIN ALBC-RELATED"/>
    <property type="match status" value="1"/>
</dbReference>
<dbReference type="SMART" id="SM00382">
    <property type="entry name" value="AAA"/>
    <property type="match status" value="1"/>
</dbReference>
<dbReference type="GO" id="GO:0005524">
    <property type="term" value="F:ATP binding"/>
    <property type="evidence" value="ECO:0007669"/>
    <property type="project" value="UniProtKB-KW"/>
</dbReference>